<accession>A0AA92L6T0</accession>
<name>A0AA92L6T0_9FIRM</name>
<evidence type="ECO:0000313" key="2">
    <source>
        <dbReference type="EMBL" id="QQR29687.1"/>
    </source>
</evidence>
<dbReference type="Proteomes" id="UP000596035">
    <property type="component" value="Chromosome"/>
</dbReference>
<feature type="region of interest" description="Disordered" evidence="1">
    <location>
        <begin position="1"/>
        <end position="26"/>
    </location>
</feature>
<protein>
    <submittedName>
        <fullName evidence="2">Uncharacterized protein</fullName>
    </submittedName>
</protein>
<evidence type="ECO:0000313" key="3">
    <source>
        <dbReference type="Proteomes" id="UP000596035"/>
    </source>
</evidence>
<dbReference type="EMBL" id="CP065321">
    <property type="protein sequence ID" value="QQR29687.1"/>
    <property type="molecule type" value="Genomic_DNA"/>
</dbReference>
<reference evidence="2 3" key="1">
    <citation type="submission" date="2020-11" db="EMBL/GenBank/DDBJ databases">
        <title>Closed and high quality bacterial genomes of the OMM12 community.</title>
        <authorList>
            <person name="Marbouty M."/>
            <person name="Lamy-Besnier Q."/>
            <person name="Debarbieux L."/>
            <person name="Koszul R."/>
        </authorList>
    </citation>
    <scope>NUCLEOTIDE SEQUENCE [LARGE SCALE GENOMIC DNA]</scope>
    <source>
        <strain evidence="2 3">KB18</strain>
    </source>
</reference>
<organism evidence="2 3">
    <name type="scientific">Acutalibacter muris</name>
    <dbReference type="NCBI Taxonomy" id="1796620"/>
    <lineage>
        <taxon>Bacteria</taxon>
        <taxon>Bacillati</taxon>
        <taxon>Bacillota</taxon>
        <taxon>Clostridia</taxon>
        <taxon>Eubacteriales</taxon>
        <taxon>Acutalibacteraceae</taxon>
        <taxon>Acutalibacter</taxon>
    </lineage>
</organism>
<feature type="compositionally biased region" description="Polar residues" evidence="1">
    <location>
        <begin position="16"/>
        <end position="26"/>
    </location>
</feature>
<proteinExistence type="predicted"/>
<gene>
    <name evidence="2" type="ORF">I5Q82_16885</name>
</gene>
<evidence type="ECO:0000256" key="1">
    <source>
        <dbReference type="SAM" id="MobiDB-lite"/>
    </source>
</evidence>
<dbReference type="AlphaFoldDB" id="A0AA92L6T0"/>
<dbReference type="Gene3D" id="1.10.10.2830">
    <property type="match status" value="1"/>
</dbReference>
<dbReference type="RefSeq" id="WP_157767191.1">
    <property type="nucleotide sequence ID" value="NZ_CP021422.1"/>
</dbReference>
<sequence>MAERNAELPGQKRQGQRNGQTAKNANFSLLETKSFAQDTADKLGVSKRTVEQLVQTARDLTPEAKKTIRDAGDKISKGAALKISRLPPDQQEEAAAVLTIAPPAPKRQGMMDSESALSEFKALCARYVSGIEALHHRADIFAGMTISQFDALGDSAYSVTTAIKEFFEKVHEIRHEMEKENES</sequence>